<dbReference type="SUPFAM" id="SSF50475">
    <property type="entry name" value="FMN-binding split barrel"/>
    <property type="match status" value="1"/>
</dbReference>
<dbReference type="SMART" id="SM00903">
    <property type="entry name" value="Flavin_Reduct"/>
    <property type="match status" value="1"/>
</dbReference>
<keyword evidence="5" id="KW-1185">Reference proteome</keyword>
<dbReference type="RefSeq" id="WP_425309785.1">
    <property type="nucleotide sequence ID" value="NZ_CP154795.1"/>
</dbReference>
<evidence type="ECO:0000256" key="1">
    <source>
        <dbReference type="ARBA" id="ARBA00008898"/>
    </source>
</evidence>
<evidence type="ECO:0000259" key="3">
    <source>
        <dbReference type="SMART" id="SM00903"/>
    </source>
</evidence>
<name>A0ABZ3FUB8_9ACTN</name>
<dbReference type="EMBL" id="CP154795">
    <property type="protein sequence ID" value="XAN08329.1"/>
    <property type="molecule type" value="Genomic_DNA"/>
</dbReference>
<evidence type="ECO:0000313" key="5">
    <source>
        <dbReference type="Proteomes" id="UP001442841"/>
    </source>
</evidence>
<gene>
    <name evidence="4" type="ORF">AADG42_13810</name>
</gene>
<sequence>MAISTAFDPQVFRTVLGHYPTGVCVVTGVHPDGTPLAMVVGTFSSVSLDPPLVSFLPMKTSGTYQQLAECTSMCINVLTADQEGLGREIATRRSDKLAGLDWRPSPSGAPILTDCLAWLDVRLEQAVEAGDHLIALCRVDHLAVENPVAPLLFFQGGYGAFVVPSLVARIDADIAAGVHEAVASRAELEALAQDLDCECTLLKVVNREEMAAVGMATGPGKSPDSGLGARLPIIPPIADAWAAWLPEDEQDYWLSKATGADETQRDIYRRRLEFCREEGFVYSRCSGEEVTFASLQEATTRYASTRPTPAEVREIRERITEATSPEAYALTPLVDEERYDIASIIVPVSDARGEKSLNLRVSDLPRSTTGTEVRSWVDAIKTTARDIEVSLRATDH</sequence>
<dbReference type="Pfam" id="PF01613">
    <property type="entry name" value="Flavin_Reduct"/>
    <property type="match status" value="1"/>
</dbReference>
<accession>A0ABZ3FUB8</accession>
<dbReference type="GO" id="GO:0016491">
    <property type="term" value="F:oxidoreductase activity"/>
    <property type="evidence" value="ECO:0007669"/>
    <property type="project" value="UniProtKB-KW"/>
</dbReference>
<organism evidence="4 5">
    <name type="scientific">Ammonicoccus fulvus</name>
    <dbReference type="NCBI Taxonomy" id="3138240"/>
    <lineage>
        <taxon>Bacteria</taxon>
        <taxon>Bacillati</taxon>
        <taxon>Actinomycetota</taxon>
        <taxon>Actinomycetes</taxon>
        <taxon>Propionibacteriales</taxon>
        <taxon>Propionibacteriaceae</taxon>
        <taxon>Ammonicoccus</taxon>
    </lineage>
</organism>
<evidence type="ECO:0000313" key="4">
    <source>
        <dbReference type="EMBL" id="XAN08329.1"/>
    </source>
</evidence>
<dbReference type="PANTHER" id="PTHR30466">
    <property type="entry name" value="FLAVIN REDUCTASE"/>
    <property type="match status" value="1"/>
</dbReference>
<reference evidence="4 5" key="1">
    <citation type="submission" date="2024-04" db="EMBL/GenBank/DDBJ databases">
        <title>Isolation of an actinomycete strain from pig manure.</title>
        <authorList>
            <person name="Gong T."/>
            <person name="Yu Z."/>
            <person name="An M."/>
            <person name="Wei C."/>
            <person name="Yang W."/>
            <person name="Liu L."/>
        </authorList>
    </citation>
    <scope>NUCLEOTIDE SEQUENCE [LARGE SCALE GENOMIC DNA]</scope>
    <source>
        <strain evidence="4 5">ZF39</strain>
    </source>
</reference>
<comment type="similarity">
    <text evidence="1">Belongs to the non-flavoprotein flavin reductase family.</text>
</comment>
<dbReference type="InterPro" id="IPR002563">
    <property type="entry name" value="Flavin_Rdtase-like_dom"/>
</dbReference>
<dbReference type="SUPFAM" id="SSF55781">
    <property type="entry name" value="GAF domain-like"/>
    <property type="match status" value="1"/>
</dbReference>
<dbReference type="PANTHER" id="PTHR30466:SF11">
    <property type="entry name" value="FLAVIN-DEPENDENT MONOOXYGENASE, REDUCTASE SUBUNIT HSAB"/>
    <property type="match status" value="1"/>
</dbReference>
<proteinExistence type="inferred from homology"/>
<dbReference type="Gene3D" id="2.30.110.10">
    <property type="entry name" value="Electron Transport, Fmn-binding Protein, Chain A"/>
    <property type="match status" value="1"/>
</dbReference>
<dbReference type="Proteomes" id="UP001442841">
    <property type="component" value="Chromosome"/>
</dbReference>
<dbReference type="EC" id="1.-.-.-" evidence="4"/>
<protein>
    <submittedName>
        <fullName evidence="4">Flavin reductase family protein</fullName>
        <ecNumber evidence="4">1.-.-.-</ecNumber>
    </submittedName>
</protein>
<dbReference type="InterPro" id="IPR050268">
    <property type="entry name" value="NADH-dep_flavin_reductase"/>
</dbReference>
<dbReference type="InterPro" id="IPR012349">
    <property type="entry name" value="Split_barrel_FMN-bd"/>
</dbReference>
<keyword evidence="2 4" id="KW-0560">Oxidoreductase</keyword>
<dbReference type="InterPro" id="IPR029016">
    <property type="entry name" value="GAF-like_dom_sf"/>
</dbReference>
<evidence type="ECO:0000256" key="2">
    <source>
        <dbReference type="ARBA" id="ARBA00023002"/>
    </source>
</evidence>
<dbReference type="Gene3D" id="3.30.450.40">
    <property type="match status" value="1"/>
</dbReference>
<feature type="domain" description="Flavin reductase like" evidence="3">
    <location>
        <begin position="16"/>
        <end position="160"/>
    </location>
</feature>